<evidence type="ECO:0000256" key="1">
    <source>
        <dbReference type="SAM" id="MobiDB-lite"/>
    </source>
</evidence>
<feature type="compositionally biased region" description="Basic and acidic residues" evidence="1">
    <location>
        <begin position="35"/>
        <end position="54"/>
    </location>
</feature>
<dbReference type="EMBL" id="JQOD01000001">
    <property type="protein sequence ID" value="KGA35236.1"/>
    <property type="molecule type" value="Genomic_DNA"/>
</dbReference>
<evidence type="ECO:0000313" key="2">
    <source>
        <dbReference type="EMBL" id="KGA35236.1"/>
    </source>
</evidence>
<feature type="region of interest" description="Disordered" evidence="1">
    <location>
        <begin position="35"/>
        <end position="55"/>
    </location>
</feature>
<dbReference type="AlphaFoldDB" id="A0A0M2F5J2"/>
<gene>
    <name evidence="2" type="ORF">KU74_01825</name>
</gene>
<evidence type="ECO:0000313" key="3">
    <source>
        <dbReference type="Proteomes" id="UP000029435"/>
    </source>
</evidence>
<protein>
    <submittedName>
        <fullName evidence="2">Uncharacterized protein</fullName>
    </submittedName>
</protein>
<dbReference type="Proteomes" id="UP000029435">
    <property type="component" value="Unassembled WGS sequence"/>
</dbReference>
<accession>A0A0M2F5J2</accession>
<organism evidence="2 3">
    <name type="scientific">Pectobacterium brasiliense</name>
    <dbReference type="NCBI Taxonomy" id="180957"/>
    <lineage>
        <taxon>Bacteria</taxon>
        <taxon>Pseudomonadati</taxon>
        <taxon>Pseudomonadota</taxon>
        <taxon>Gammaproteobacteria</taxon>
        <taxon>Enterobacterales</taxon>
        <taxon>Pectobacteriaceae</taxon>
        <taxon>Pectobacterium</taxon>
    </lineage>
</organism>
<sequence>MITSDIQGANLLFSQAIKHTIAPSEDTFKIALEKAKDSGQTSRHEPSAKVEPQRSKAAQEFMDWVSKSHEEKLFFSVLASMGISKEQYETMPAEERMALDLKVQERIKEMAEQGQQLA</sequence>
<comment type="caution">
    <text evidence="2">The sequence shown here is derived from an EMBL/GenBank/DDBJ whole genome shotgun (WGS) entry which is preliminary data.</text>
</comment>
<dbReference type="OrthoDB" id="8641953at2"/>
<reference evidence="2 3" key="1">
    <citation type="submission" date="2014-08" db="EMBL/GenBank/DDBJ databases">
        <title>Genome sequences of NCPPB Pectobacterium isolates.</title>
        <authorList>
            <person name="Glover R.H."/>
            <person name="Sapp M."/>
            <person name="Elphinstone J."/>
        </authorList>
    </citation>
    <scope>NUCLEOTIDE SEQUENCE [LARGE SCALE GENOMIC DNA]</scope>
    <source>
        <strain evidence="2 3">LMG 21372</strain>
    </source>
</reference>
<proteinExistence type="predicted"/>
<dbReference type="RefSeq" id="WP_039311750.1">
    <property type="nucleotide sequence ID" value="NZ_JQOD01000001.1"/>
</dbReference>
<name>A0A0M2F5J2_9GAMM</name>